<sequence length="195" mass="20261">MKRLAIAGMALTLALSGCASTGADDPKAEASASASAAAGFLSAYGMAGQDAVGIIDTLDRLTEEQRPTAFTASIEPDRLVLADAAGKVALPLPQDKSYVAIAPYVSQTHDCFYHSLTTCQGEMANTPVEVTIVDDATGKTLVKESTRTFDNGFVGFWLPRDVDGTVTISAGDRSGSTTFTTQPDGATCITDLQLS</sequence>
<keyword evidence="3" id="KW-1185">Reference proteome</keyword>
<protein>
    <submittedName>
        <fullName evidence="2">CueP family metal-binding protein</fullName>
    </submittedName>
</protein>
<dbReference type="EMBL" id="BAAAAF010000003">
    <property type="protein sequence ID" value="GAA0035094.1"/>
    <property type="molecule type" value="Genomic_DNA"/>
</dbReference>
<dbReference type="Pfam" id="PF21172">
    <property type="entry name" value="CueP"/>
    <property type="match status" value="1"/>
</dbReference>
<dbReference type="NCBIfam" id="NF038094">
    <property type="entry name" value="CueP_fam"/>
    <property type="match status" value="1"/>
</dbReference>
<proteinExistence type="predicted"/>
<gene>
    <name evidence="2" type="ORF">NCCP602_10550</name>
</gene>
<dbReference type="Gene3D" id="2.60.40.3700">
    <property type="match status" value="1"/>
</dbReference>
<feature type="signal peptide" evidence="1">
    <location>
        <begin position="1"/>
        <end position="19"/>
    </location>
</feature>
<evidence type="ECO:0000313" key="2">
    <source>
        <dbReference type="EMBL" id="GAA0035094.1"/>
    </source>
</evidence>
<comment type="caution">
    <text evidence="2">The sequence shown here is derived from an EMBL/GenBank/DDBJ whole genome shotgun (WGS) entry which is preliminary data.</text>
</comment>
<accession>A0ABP3C620</accession>
<dbReference type="InterPro" id="IPR047808">
    <property type="entry name" value="CueP-like"/>
</dbReference>
<organism evidence="2 3">
    <name type="scientific">Brevibacterium metallidurans</name>
    <dbReference type="NCBI Taxonomy" id="1482676"/>
    <lineage>
        <taxon>Bacteria</taxon>
        <taxon>Bacillati</taxon>
        <taxon>Actinomycetota</taxon>
        <taxon>Actinomycetes</taxon>
        <taxon>Micrococcales</taxon>
        <taxon>Brevibacteriaceae</taxon>
        <taxon>Brevibacterium</taxon>
    </lineage>
</organism>
<dbReference type="PROSITE" id="PS51257">
    <property type="entry name" value="PROKAR_LIPOPROTEIN"/>
    <property type="match status" value="1"/>
</dbReference>
<dbReference type="Proteomes" id="UP001498238">
    <property type="component" value="Unassembled WGS sequence"/>
</dbReference>
<feature type="chain" id="PRO_5047123483" evidence="1">
    <location>
        <begin position="20"/>
        <end position="195"/>
    </location>
</feature>
<evidence type="ECO:0000313" key="3">
    <source>
        <dbReference type="Proteomes" id="UP001498238"/>
    </source>
</evidence>
<name>A0ABP3C620_9MICO</name>
<evidence type="ECO:0000256" key="1">
    <source>
        <dbReference type="SAM" id="SignalP"/>
    </source>
</evidence>
<keyword evidence="1" id="KW-0732">Signal</keyword>
<reference evidence="2 3" key="1">
    <citation type="submission" date="2024-01" db="EMBL/GenBank/DDBJ databases">
        <title>Characterization of antibiotic resistant novel bacterial strains and their environmental applications.</title>
        <authorList>
            <person name="Manzoor S."/>
            <person name="Abbas S."/>
            <person name="Arshad M."/>
            <person name="Ahmed I."/>
        </authorList>
    </citation>
    <scope>NUCLEOTIDE SEQUENCE [LARGE SCALE GENOMIC DNA]</scope>
    <source>
        <strain evidence="2 3">NCCP-602</strain>
    </source>
</reference>